<feature type="binding site" evidence="11">
    <location>
        <position position="160"/>
    </location>
    <ligand>
        <name>S-adenosyl-L-methionine</name>
        <dbReference type="ChEBI" id="CHEBI:59789"/>
    </ligand>
</feature>
<keyword evidence="6 10" id="KW-0694">RNA-binding</keyword>
<dbReference type="Pfam" id="PF03291">
    <property type="entry name" value="mRNA_G-N7_MeTrfase"/>
    <property type="match status" value="1"/>
</dbReference>
<evidence type="ECO:0000313" key="15">
    <source>
        <dbReference type="EMBL" id="KAK2164630.1"/>
    </source>
</evidence>
<keyword evidence="8 10" id="KW-0539">Nucleus</keyword>
<feature type="binding site" evidence="12">
    <location>
        <begin position="45"/>
        <end position="46"/>
    </location>
    <ligand>
        <name>mRNA</name>
        <dbReference type="ChEBI" id="CHEBI:33699"/>
    </ligand>
</feature>
<comment type="caution">
    <text evidence="15">The sequence shown here is derived from an EMBL/GenBank/DDBJ whole genome shotgun (WGS) entry which is preliminary data.</text>
</comment>
<dbReference type="Gene3D" id="3.40.50.150">
    <property type="entry name" value="Vaccinia Virus protein VP39"/>
    <property type="match status" value="1"/>
</dbReference>
<dbReference type="AlphaFoldDB" id="A0AAD9K597"/>
<dbReference type="InterPro" id="IPR004971">
    <property type="entry name" value="mRNA_G-N7_MeTrfase_dom"/>
</dbReference>
<comment type="subcellular location">
    <subcellularLocation>
        <location evidence="1 10">Nucleus</location>
    </subcellularLocation>
</comment>
<dbReference type="SUPFAM" id="SSF53335">
    <property type="entry name" value="S-adenosyl-L-methionine-dependent methyltransferases"/>
    <property type="match status" value="1"/>
</dbReference>
<comment type="catalytic activity">
    <reaction evidence="9">
        <text>a 5'-end (5'-triphosphoguanosine)-ribonucleoside in mRNA + S-adenosyl-L-methionine = a 5'-end (N(7)-methyl 5'-triphosphoguanosine)-ribonucleoside in mRNA + S-adenosyl-L-homocysteine</text>
        <dbReference type="Rhea" id="RHEA:67008"/>
        <dbReference type="Rhea" id="RHEA-COMP:17166"/>
        <dbReference type="Rhea" id="RHEA-COMP:17167"/>
        <dbReference type="ChEBI" id="CHEBI:57856"/>
        <dbReference type="ChEBI" id="CHEBI:59789"/>
        <dbReference type="ChEBI" id="CHEBI:156461"/>
        <dbReference type="ChEBI" id="CHEBI:167617"/>
        <dbReference type="EC" id="2.1.1.56"/>
    </reaction>
</comment>
<keyword evidence="4 10" id="KW-0808">Transferase</keyword>
<feature type="site" description="mRNA cap binding" evidence="12">
    <location>
        <position position="423"/>
    </location>
</feature>
<dbReference type="PIRSF" id="PIRSF028762">
    <property type="entry name" value="ABD1"/>
    <property type="match status" value="1"/>
</dbReference>
<dbReference type="CDD" id="cd02440">
    <property type="entry name" value="AdoMet_MTases"/>
    <property type="match status" value="1"/>
</dbReference>
<feature type="binding site" evidence="11">
    <location>
        <position position="49"/>
    </location>
    <ligand>
        <name>S-adenosyl-L-methionine</name>
        <dbReference type="ChEBI" id="CHEBI:59789"/>
    </ligand>
</feature>
<dbReference type="EC" id="2.1.1.56" evidence="10"/>
<feature type="region of interest" description="Disordered" evidence="13">
    <location>
        <begin position="379"/>
        <end position="404"/>
    </location>
</feature>
<dbReference type="InterPro" id="IPR029063">
    <property type="entry name" value="SAM-dependent_MTases_sf"/>
</dbReference>
<feature type="binding site" evidence="11">
    <location>
        <position position="137"/>
    </location>
    <ligand>
        <name>S-adenosyl-L-methionine</name>
        <dbReference type="ChEBI" id="CHEBI:59789"/>
    </ligand>
</feature>
<reference evidence="15" key="1">
    <citation type="journal article" date="2023" name="Mol. Biol. Evol.">
        <title>Third-Generation Sequencing Reveals the Adaptive Role of the Epigenome in Three Deep-Sea Polychaetes.</title>
        <authorList>
            <person name="Perez M."/>
            <person name="Aroh O."/>
            <person name="Sun Y."/>
            <person name="Lan Y."/>
            <person name="Juniper S.K."/>
            <person name="Young C.R."/>
            <person name="Angers B."/>
            <person name="Qian P.Y."/>
        </authorList>
    </citation>
    <scope>NUCLEOTIDE SEQUENCE</scope>
    <source>
        <strain evidence="15">P08H-3</strain>
    </source>
</reference>
<evidence type="ECO:0000313" key="16">
    <source>
        <dbReference type="Proteomes" id="UP001208570"/>
    </source>
</evidence>
<evidence type="ECO:0000256" key="10">
    <source>
        <dbReference type="PIRNR" id="PIRNR028762"/>
    </source>
</evidence>
<feature type="site" description="mRNA cap binding" evidence="12">
    <location>
        <position position="79"/>
    </location>
</feature>
<feature type="site" description="mRNA cap binding" evidence="12">
    <location>
        <position position="85"/>
    </location>
</feature>
<feature type="domain" description="MRNA cap 0 methyltransferase" evidence="14">
    <location>
        <begin position="36"/>
        <end position="431"/>
    </location>
</feature>
<evidence type="ECO:0000256" key="7">
    <source>
        <dbReference type="ARBA" id="ARBA00023042"/>
    </source>
</evidence>
<evidence type="ECO:0000256" key="11">
    <source>
        <dbReference type="PIRSR" id="PIRSR028762-1"/>
    </source>
</evidence>
<dbReference type="PANTHER" id="PTHR12189:SF2">
    <property type="entry name" value="MRNA CAP GUANINE-N7 METHYLTRANSFERASE"/>
    <property type="match status" value="1"/>
</dbReference>
<evidence type="ECO:0000256" key="9">
    <source>
        <dbReference type="ARBA" id="ARBA00044712"/>
    </source>
</evidence>
<keyword evidence="5 10" id="KW-0949">S-adenosyl-L-methionine</keyword>
<evidence type="ECO:0000256" key="3">
    <source>
        <dbReference type="ARBA" id="ARBA00022664"/>
    </source>
</evidence>
<accession>A0AAD9K597</accession>
<dbReference type="InterPro" id="IPR016899">
    <property type="entry name" value="mRNA_G-N7_MeTrfase_euk"/>
</dbReference>
<evidence type="ECO:0000256" key="2">
    <source>
        <dbReference type="ARBA" id="ARBA00022603"/>
    </source>
</evidence>
<feature type="binding site" evidence="11">
    <location>
        <position position="165"/>
    </location>
    <ligand>
        <name>S-adenosyl-L-methionine</name>
        <dbReference type="ChEBI" id="CHEBI:59789"/>
    </ligand>
</feature>
<organism evidence="15 16">
    <name type="scientific">Paralvinella palmiformis</name>
    <dbReference type="NCBI Taxonomy" id="53620"/>
    <lineage>
        <taxon>Eukaryota</taxon>
        <taxon>Metazoa</taxon>
        <taxon>Spiralia</taxon>
        <taxon>Lophotrochozoa</taxon>
        <taxon>Annelida</taxon>
        <taxon>Polychaeta</taxon>
        <taxon>Sedentaria</taxon>
        <taxon>Canalipalpata</taxon>
        <taxon>Terebellida</taxon>
        <taxon>Terebelliformia</taxon>
        <taxon>Alvinellidae</taxon>
        <taxon>Paralvinella</taxon>
    </lineage>
</organism>
<dbReference type="GO" id="GO:0004482">
    <property type="term" value="F:mRNA 5'-cap (guanine-N7-)-methyltransferase activity"/>
    <property type="evidence" value="ECO:0007669"/>
    <property type="project" value="UniProtKB-EC"/>
</dbReference>
<keyword evidence="16" id="KW-1185">Reference proteome</keyword>
<dbReference type="EMBL" id="JAODUP010000061">
    <property type="protein sequence ID" value="KAK2164630.1"/>
    <property type="molecule type" value="Genomic_DNA"/>
</dbReference>
<keyword evidence="3 10" id="KW-0507">mRNA processing</keyword>
<feature type="region of interest" description="Disordered" evidence="13">
    <location>
        <begin position="439"/>
        <end position="472"/>
    </location>
</feature>
<evidence type="ECO:0000256" key="13">
    <source>
        <dbReference type="SAM" id="MobiDB-lite"/>
    </source>
</evidence>
<protein>
    <recommendedName>
        <fullName evidence="10">mRNA cap guanine-N(7) methyltransferase</fullName>
        <ecNumber evidence="10">2.1.1.56</ecNumber>
    </recommendedName>
    <alternativeName>
        <fullName evidence="10">mRNA (guanine-N(7))-methyltransferase</fullName>
    </alternativeName>
    <alternativeName>
        <fullName evidence="10">mRNA cap methyltransferase</fullName>
    </alternativeName>
</protein>
<dbReference type="GO" id="GO:0005634">
    <property type="term" value="C:nucleus"/>
    <property type="evidence" value="ECO:0007669"/>
    <property type="project" value="UniProtKB-SubCell"/>
</dbReference>
<evidence type="ECO:0000256" key="1">
    <source>
        <dbReference type="ARBA" id="ARBA00004123"/>
    </source>
</evidence>
<evidence type="ECO:0000256" key="4">
    <source>
        <dbReference type="ARBA" id="ARBA00022679"/>
    </source>
</evidence>
<evidence type="ECO:0000256" key="6">
    <source>
        <dbReference type="ARBA" id="ARBA00022884"/>
    </source>
</evidence>
<dbReference type="Proteomes" id="UP001208570">
    <property type="component" value="Unassembled WGS sequence"/>
</dbReference>
<feature type="site" description="mRNA cap binding" evidence="12">
    <location>
        <position position="110"/>
    </location>
</feature>
<feature type="binding site" evidence="11">
    <location>
        <position position="76"/>
    </location>
    <ligand>
        <name>S-adenosyl-L-methionine</name>
        <dbReference type="ChEBI" id="CHEBI:59789"/>
    </ligand>
</feature>
<feature type="site" description="mRNA cap binding" evidence="12">
    <location>
        <position position="164"/>
    </location>
</feature>
<feature type="site" description="mRNA cap binding" evidence="12">
    <location>
        <position position="248"/>
    </location>
</feature>
<keyword evidence="2 10" id="KW-0489">Methyltransferase</keyword>
<dbReference type="GO" id="GO:0003723">
    <property type="term" value="F:RNA binding"/>
    <property type="evidence" value="ECO:0007669"/>
    <property type="project" value="UniProtKB-KW"/>
</dbReference>
<gene>
    <name evidence="15" type="ORF">LSH36_61g09073</name>
</gene>
<evidence type="ECO:0000256" key="12">
    <source>
        <dbReference type="PIRSR" id="PIRSR028762-2"/>
    </source>
</evidence>
<comment type="similarity">
    <text evidence="10">Belongs to the class I-like SAM-binding methyltransferase superfamily. mRNA cap 0 methyltransferase family.</text>
</comment>
<evidence type="ECO:0000259" key="14">
    <source>
        <dbReference type="PROSITE" id="PS51562"/>
    </source>
</evidence>
<dbReference type="InterPro" id="IPR039753">
    <property type="entry name" value="RG7MT1"/>
</dbReference>
<sequence length="472" mass="53559">MSSDTAVVSADTKIVDKVAQHYNAQQESGLAERAKSRIFYLRNFNNWMKSMLISDYLKRIRSEQKDDAPINVLDLCCGKGGDLLKWKKGSINKLICADIADNSVKQCEVRYKEMLDRSRNERRHGSDLFTAEFITADCTKERLKNLYKEKDTKFDLVSCQFSFHYSFESIEQADMMLKNACECLKPGGYFIGTTPNCYELVKRLRAAPEMTFGNDVYQITFNTPDKENVPLFGGQYDFHLEGVVDCPEFLVYFPALKKMAEKYGMVLDLEKPFADYFDEKLNTNDGRGLIGRMQALECDIVNGTGSGVSLSNTALMKKTANIDIRFTADAKLRLHQRSSKSNLTDSDSDAQVLCIECHGFMPEIEPYPADEDVELMGKEESDYSAAQEAYKKTQTDDGSDNSRHKHLKVGTLSQAEWEATTVYIVFAFRKDKESTVIKTDDSKKAITGVKRPLSSDRHDDDDDQFNTKMCKT</sequence>
<evidence type="ECO:0000256" key="5">
    <source>
        <dbReference type="ARBA" id="ARBA00022691"/>
    </source>
</evidence>
<name>A0AAD9K597_9ANNE</name>
<proteinExistence type="inferred from homology"/>
<keyword evidence="7 10" id="KW-0506">mRNA capping</keyword>
<dbReference type="PROSITE" id="PS51562">
    <property type="entry name" value="RNA_CAP0_MT"/>
    <property type="match status" value="1"/>
</dbReference>
<evidence type="ECO:0000256" key="8">
    <source>
        <dbReference type="ARBA" id="ARBA00023242"/>
    </source>
</evidence>
<dbReference type="PANTHER" id="PTHR12189">
    <property type="entry name" value="MRNA GUANINE-7- METHYLTRANSFERASE"/>
    <property type="match status" value="1"/>
</dbReference>
<feature type="binding site" evidence="11">
    <location>
        <position position="98"/>
    </location>
    <ligand>
        <name>S-adenosyl-L-methionine</name>
        <dbReference type="ChEBI" id="CHEBI:59789"/>
    </ligand>
</feature>